<evidence type="ECO:0000313" key="3">
    <source>
        <dbReference type="EMBL" id="OOP74316.1"/>
    </source>
</evidence>
<proteinExistence type="predicted"/>
<evidence type="ECO:0000256" key="1">
    <source>
        <dbReference type="SAM" id="Phobius"/>
    </source>
</evidence>
<keyword evidence="1" id="KW-0472">Membrane</keyword>
<name>A0A1S9N9T6_CLOBE</name>
<dbReference type="RefSeq" id="WP_078115119.1">
    <property type="nucleotide sequence ID" value="NZ_MWMH01000002.1"/>
</dbReference>
<feature type="domain" description="Inner membrane protein YgaP-like transmembrane" evidence="2">
    <location>
        <begin position="6"/>
        <end position="59"/>
    </location>
</feature>
<evidence type="ECO:0000259" key="2">
    <source>
        <dbReference type="Pfam" id="PF11127"/>
    </source>
</evidence>
<comment type="caution">
    <text evidence="3">The sequence shown here is derived from an EMBL/GenBank/DDBJ whole genome shotgun (WGS) entry which is preliminary data.</text>
</comment>
<dbReference type="Pfam" id="PF11127">
    <property type="entry name" value="YgaP-like_TM"/>
    <property type="match status" value="1"/>
</dbReference>
<organism evidence="3 4">
    <name type="scientific">Clostridium beijerinckii</name>
    <name type="common">Clostridium MP</name>
    <dbReference type="NCBI Taxonomy" id="1520"/>
    <lineage>
        <taxon>Bacteria</taxon>
        <taxon>Bacillati</taxon>
        <taxon>Bacillota</taxon>
        <taxon>Clostridia</taxon>
        <taxon>Eubacteriales</taxon>
        <taxon>Clostridiaceae</taxon>
        <taxon>Clostridium</taxon>
    </lineage>
</organism>
<keyword evidence="1" id="KW-1133">Transmembrane helix</keyword>
<feature type="transmembrane region" description="Helical" evidence="1">
    <location>
        <begin position="29"/>
        <end position="52"/>
    </location>
</feature>
<accession>A0A1S9N9T6</accession>
<dbReference type="AlphaFoldDB" id="A0A1S9N9T6"/>
<dbReference type="EMBL" id="MWMH01000002">
    <property type="protein sequence ID" value="OOP74316.1"/>
    <property type="molecule type" value="Genomic_DNA"/>
</dbReference>
<dbReference type="Proteomes" id="UP000190959">
    <property type="component" value="Unassembled WGS sequence"/>
</dbReference>
<feature type="transmembrane region" description="Helical" evidence="1">
    <location>
        <begin position="7"/>
        <end position="23"/>
    </location>
</feature>
<dbReference type="InterPro" id="IPR021309">
    <property type="entry name" value="YgaP-like_TM"/>
</dbReference>
<keyword evidence="1" id="KW-0812">Transmembrane</keyword>
<reference evidence="3 4" key="1">
    <citation type="submission" date="2017-02" db="EMBL/GenBank/DDBJ databases">
        <title>Genome sequence of Clostridium beijerinckii Br21.</title>
        <authorList>
            <person name="Fonseca B.C."/>
            <person name="Guazzaroni M.E."/>
            <person name="Riano-Pachon D.M."/>
            <person name="Reginatto V."/>
        </authorList>
    </citation>
    <scope>NUCLEOTIDE SEQUENCE [LARGE SCALE GENOMIC DNA]</scope>
    <source>
        <strain evidence="3 4">Br21</strain>
    </source>
</reference>
<gene>
    <name evidence="3" type="ORF">CBEIBR21_07440</name>
</gene>
<evidence type="ECO:0000313" key="4">
    <source>
        <dbReference type="Proteomes" id="UP000190959"/>
    </source>
</evidence>
<sequence length="61" mass="6956">MKNFGKVFRFIIGFILLSILFLVEGNLKYLGLIGLFPILTAVFNFCPLRSIFGIKTCKIKK</sequence>
<protein>
    <recommendedName>
        <fullName evidence="2">Inner membrane protein YgaP-like transmembrane domain-containing protein</fullName>
    </recommendedName>
</protein>